<dbReference type="Gene3D" id="3.40.50.620">
    <property type="entry name" value="HUPs"/>
    <property type="match status" value="2"/>
</dbReference>
<evidence type="ECO:0000313" key="4">
    <source>
        <dbReference type="Proteomes" id="UP000198999"/>
    </source>
</evidence>
<evidence type="ECO:0000256" key="1">
    <source>
        <dbReference type="ARBA" id="ARBA00008791"/>
    </source>
</evidence>
<dbReference type="PANTHER" id="PTHR46268">
    <property type="entry name" value="STRESS RESPONSE PROTEIN NHAX"/>
    <property type="match status" value="1"/>
</dbReference>
<accession>A0A1H9FEY5</accession>
<dbReference type="EMBL" id="FOFN01000002">
    <property type="protein sequence ID" value="SEQ36033.1"/>
    <property type="molecule type" value="Genomic_DNA"/>
</dbReference>
<dbReference type="InterPro" id="IPR006016">
    <property type="entry name" value="UspA"/>
</dbReference>
<dbReference type="RefSeq" id="WP_092577997.1">
    <property type="nucleotide sequence ID" value="NZ_FOFN01000002.1"/>
</dbReference>
<evidence type="ECO:0000313" key="3">
    <source>
        <dbReference type="EMBL" id="SEQ36033.1"/>
    </source>
</evidence>
<dbReference type="STRING" id="419940.SAMN05421824_1452"/>
<protein>
    <submittedName>
        <fullName evidence="3">Nucleotide-binding universal stress protein, UspA family</fullName>
    </submittedName>
</protein>
<gene>
    <name evidence="3" type="ORF">SAMN05421824_1452</name>
</gene>
<sequence length="299" mass="34432">MKTILYATDCTNNDASSLKYAYRFSCIMNANLHVLHVYNLPPILFSTIKPSELLKRRMREERVELLEKYCKKHLKNEFHKEPITTHAVENDSVSETILRLSKHIAPDLVIIGMKDRHSMRGYFSGNIANTLLDVIELPLLIVPNSLVYDTISTIIYATDFEEDDILYLKKIIEIAKPFSALVEVIHVYESDEYPAKKYMQQFKHALQQEVSYPEIVFKTIASTSVKSGILSVLNNEDADMLVMLERKHEWSFSNIFQKDLVKDIEISLKIPLLAFSKQRKKLQNANAKCKNENGILSFG</sequence>
<evidence type="ECO:0000259" key="2">
    <source>
        <dbReference type="Pfam" id="PF00582"/>
    </source>
</evidence>
<dbReference type="InterPro" id="IPR014729">
    <property type="entry name" value="Rossmann-like_a/b/a_fold"/>
</dbReference>
<dbReference type="PANTHER" id="PTHR46268:SF6">
    <property type="entry name" value="UNIVERSAL STRESS PROTEIN UP12"/>
    <property type="match status" value="1"/>
</dbReference>
<comment type="similarity">
    <text evidence="1">Belongs to the universal stress protein A family.</text>
</comment>
<proteinExistence type="inferred from homology"/>
<dbReference type="AlphaFoldDB" id="A0A1H9FEY5"/>
<organism evidence="3 4">
    <name type="scientific">Hyunsoonleella jejuensis</name>
    <dbReference type="NCBI Taxonomy" id="419940"/>
    <lineage>
        <taxon>Bacteria</taxon>
        <taxon>Pseudomonadati</taxon>
        <taxon>Bacteroidota</taxon>
        <taxon>Flavobacteriia</taxon>
        <taxon>Flavobacteriales</taxon>
        <taxon>Flavobacteriaceae</taxon>
    </lineage>
</organism>
<dbReference type="CDD" id="cd00293">
    <property type="entry name" value="USP-like"/>
    <property type="match status" value="1"/>
</dbReference>
<reference evidence="3 4" key="1">
    <citation type="submission" date="2016-10" db="EMBL/GenBank/DDBJ databases">
        <authorList>
            <person name="de Groot N.N."/>
        </authorList>
    </citation>
    <scope>NUCLEOTIDE SEQUENCE [LARGE SCALE GENOMIC DNA]</scope>
    <source>
        <strain evidence="3 4">DSM 21035</strain>
    </source>
</reference>
<feature type="domain" description="UspA" evidence="2">
    <location>
        <begin position="1"/>
        <end position="143"/>
    </location>
</feature>
<dbReference type="OrthoDB" id="9788959at2"/>
<dbReference type="Proteomes" id="UP000198999">
    <property type="component" value="Unassembled WGS sequence"/>
</dbReference>
<name>A0A1H9FEY5_9FLAO</name>
<keyword evidence="4" id="KW-1185">Reference proteome</keyword>
<dbReference type="SUPFAM" id="SSF52402">
    <property type="entry name" value="Adenine nucleotide alpha hydrolases-like"/>
    <property type="match status" value="2"/>
</dbReference>
<dbReference type="Pfam" id="PF00582">
    <property type="entry name" value="Usp"/>
    <property type="match status" value="1"/>
</dbReference>